<feature type="transmembrane region" description="Helical" evidence="6">
    <location>
        <begin position="24"/>
        <end position="44"/>
    </location>
</feature>
<dbReference type="Gene3D" id="3.30.750.44">
    <property type="match status" value="1"/>
</dbReference>
<name>A0A0H2YTH9_CLOP1</name>
<organism evidence="8 9">
    <name type="scientific">Clostridium perfringens (strain ATCC 13124 / DSM 756 / JCM 1290 / NCIMB 6125 / NCTC 8237 / Type A)</name>
    <dbReference type="NCBI Taxonomy" id="195103"/>
    <lineage>
        <taxon>Bacteria</taxon>
        <taxon>Bacillati</taxon>
        <taxon>Bacillota</taxon>
        <taxon>Clostridia</taxon>
        <taxon>Eubacteriales</taxon>
        <taxon>Clostridiaceae</taxon>
        <taxon>Clostridium</taxon>
    </lineage>
</organism>
<evidence type="ECO:0000313" key="9">
    <source>
        <dbReference type="Proteomes" id="UP000001823"/>
    </source>
</evidence>
<dbReference type="PaxDb" id="195103-CPF_0298"/>
<keyword evidence="6" id="KW-0472">Membrane</keyword>
<evidence type="ECO:0000256" key="3">
    <source>
        <dbReference type="ARBA" id="ARBA00022801"/>
    </source>
</evidence>
<keyword evidence="2 5" id="KW-0645">Protease</keyword>
<evidence type="ECO:0000256" key="2">
    <source>
        <dbReference type="ARBA" id="ARBA00022670"/>
    </source>
</evidence>
<keyword evidence="6" id="KW-1133">Transmembrane helix</keyword>
<dbReference type="Pfam" id="PF00595">
    <property type="entry name" value="PDZ"/>
    <property type="match status" value="1"/>
</dbReference>
<keyword evidence="3 5" id="KW-0378">Hydrolase</keyword>
<dbReference type="GO" id="GO:0007165">
    <property type="term" value="P:signal transduction"/>
    <property type="evidence" value="ECO:0007669"/>
    <property type="project" value="TreeGrafter"/>
</dbReference>
<keyword evidence="9" id="KW-1185">Reference proteome</keyword>
<dbReference type="Pfam" id="PF22694">
    <property type="entry name" value="CtpB_N-like"/>
    <property type="match status" value="1"/>
</dbReference>
<dbReference type="InterPro" id="IPR004447">
    <property type="entry name" value="Peptidase_S41A"/>
</dbReference>
<evidence type="ECO:0000256" key="1">
    <source>
        <dbReference type="ARBA" id="ARBA00009179"/>
    </source>
</evidence>
<evidence type="ECO:0000256" key="6">
    <source>
        <dbReference type="SAM" id="Phobius"/>
    </source>
</evidence>
<evidence type="ECO:0000313" key="8">
    <source>
        <dbReference type="EMBL" id="ABG84326.1"/>
    </source>
</evidence>
<dbReference type="HOGENOM" id="CLU_017295_3_2_9"/>
<dbReference type="InterPro" id="IPR036034">
    <property type="entry name" value="PDZ_sf"/>
</dbReference>
<sequence>MSRNKDEKNKYNNIIKNLKKKKGFRALAIGVALTLIIGVSVYAGNRLTAFGILPITSVSAVQSSLEKVNDTENFKKVLEVREMLYRWYDGDIDDSKLAEGAIKGMVSSLGDQYTYYMNEKEFSDFKEKSQGNYMGIGIQVAVKDGKIVVISPIQGGPAEKAGIKTGDIILKVNGEPVSGNELDKAVSMMKGTTKENIKLTLYREGKGEFDVDVMRDVIKTVNVKSEMIDGDIGYIEVLAFDEGTAKDFETQLKALEEKGMKGLILDLRGNPGGFMKECVDLVSNFVPKDKVIVSTIDKYGNKEESVSKGGIAQGMPLVVLIDGGTASASEIVAGAIRDYDLGTLVGTTSFGKGIVQVVLDKIGQEKDGTALKVTISKYYTPNGENIHKKGIGPDVTVEYSKELKEKTYSRSTDPQFEKALEIIQEKIK</sequence>
<dbReference type="InterPro" id="IPR001478">
    <property type="entry name" value="PDZ"/>
</dbReference>
<dbReference type="AlphaFoldDB" id="A0A0H2YTH9"/>
<protein>
    <submittedName>
        <fullName evidence="8">Carboxyl-terminal protease</fullName>
        <ecNumber evidence="8">3.4.21.-</ecNumber>
    </submittedName>
</protein>
<dbReference type="Proteomes" id="UP000001823">
    <property type="component" value="Chromosome"/>
</dbReference>
<dbReference type="PANTHER" id="PTHR32060">
    <property type="entry name" value="TAIL-SPECIFIC PROTEASE"/>
    <property type="match status" value="1"/>
</dbReference>
<dbReference type="GO" id="GO:0030288">
    <property type="term" value="C:outer membrane-bounded periplasmic space"/>
    <property type="evidence" value="ECO:0007669"/>
    <property type="project" value="TreeGrafter"/>
</dbReference>
<dbReference type="STRING" id="195103.CPF_0298"/>
<dbReference type="Gene3D" id="3.90.226.10">
    <property type="entry name" value="2-enoyl-CoA Hydratase, Chain A, domain 1"/>
    <property type="match status" value="1"/>
</dbReference>
<dbReference type="Gene3D" id="2.30.42.10">
    <property type="match status" value="1"/>
</dbReference>
<accession>A0A0H2YTH9</accession>
<dbReference type="PROSITE" id="PS50106">
    <property type="entry name" value="PDZ"/>
    <property type="match status" value="1"/>
</dbReference>
<gene>
    <name evidence="8" type="ordered locus">CPF_0298</name>
</gene>
<feature type="domain" description="PDZ" evidence="7">
    <location>
        <begin position="122"/>
        <end position="195"/>
    </location>
</feature>
<dbReference type="Pfam" id="PF03572">
    <property type="entry name" value="Peptidase_S41"/>
    <property type="match status" value="1"/>
</dbReference>
<dbReference type="SUPFAM" id="SSF50156">
    <property type="entry name" value="PDZ domain-like"/>
    <property type="match status" value="1"/>
</dbReference>
<dbReference type="PANTHER" id="PTHR32060:SF30">
    <property type="entry name" value="CARBOXY-TERMINAL PROCESSING PROTEASE CTPA"/>
    <property type="match status" value="1"/>
</dbReference>
<dbReference type="EMBL" id="CP000246">
    <property type="protein sequence ID" value="ABG84326.1"/>
    <property type="molecule type" value="Genomic_DNA"/>
</dbReference>
<dbReference type="CDD" id="cd07560">
    <property type="entry name" value="Peptidase_S41_CPP"/>
    <property type="match status" value="1"/>
</dbReference>
<dbReference type="InterPro" id="IPR029045">
    <property type="entry name" value="ClpP/crotonase-like_dom_sf"/>
</dbReference>
<comment type="similarity">
    <text evidence="1 5">Belongs to the peptidase S41A family.</text>
</comment>
<dbReference type="GO" id="GO:0004175">
    <property type="term" value="F:endopeptidase activity"/>
    <property type="evidence" value="ECO:0007669"/>
    <property type="project" value="TreeGrafter"/>
</dbReference>
<evidence type="ECO:0000259" key="7">
    <source>
        <dbReference type="PROSITE" id="PS50106"/>
    </source>
</evidence>
<dbReference type="InterPro" id="IPR055210">
    <property type="entry name" value="CtpA/B_N"/>
</dbReference>
<dbReference type="SMART" id="SM00245">
    <property type="entry name" value="TSPc"/>
    <property type="match status" value="1"/>
</dbReference>
<dbReference type="FunFam" id="2.30.42.10:FF:000063">
    <property type="entry name" value="Peptidase, S41 family"/>
    <property type="match status" value="1"/>
</dbReference>
<dbReference type="GO" id="GO:0008236">
    <property type="term" value="F:serine-type peptidase activity"/>
    <property type="evidence" value="ECO:0007669"/>
    <property type="project" value="UniProtKB-KW"/>
</dbReference>
<dbReference type="InterPro" id="IPR005151">
    <property type="entry name" value="Tail-specific_protease"/>
</dbReference>
<dbReference type="EC" id="3.4.21.-" evidence="8"/>
<dbReference type="KEGG" id="cpf:CPF_0298"/>
<dbReference type="GO" id="GO:0006508">
    <property type="term" value="P:proteolysis"/>
    <property type="evidence" value="ECO:0007669"/>
    <property type="project" value="UniProtKB-KW"/>
</dbReference>
<dbReference type="SUPFAM" id="SSF52096">
    <property type="entry name" value="ClpP/crotonase"/>
    <property type="match status" value="1"/>
</dbReference>
<dbReference type="CDD" id="cd06782">
    <property type="entry name" value="cpPDZ_CPP-like"/>
    <property type="match status" value="1"/>
</dbReference>
<evidence type="ECO:0000256" key="4">
    <source>
        <dbReference type="ARBA" id="ARBA00022825"/>
    </source>
</evidence>
<dbReference type="eggNOG" id="COG0793">
    <property type="taxonomic scope" value="Bacteria"/>
</dbReference>
<dbReference type="NCBIfam" id="TIGR00225">
    <property type="entry name" value="prc"/>
    <property type="match status" value="1"/>
</dbReference>
<dbReference type="RefSeq" id="WP_011590126.1">
    <property type="nucleotide sequence ID" value="NC_008261.1"/>
</dbReference>
<keyword evidence="4 5" id="KW-0720">Serine protease</keyword>
<reference evidence="8 9" key="1">
    <citation type="journal article" date="2006" name="Genome Res.">
        <title>Skewed genomic variability in strains of the toxigenic bacterial pathogen, Clostridium perfringens.</title>
        <authorList>
            <person name="Myers G.S."/>
            <person name="Rasko D.A."/>
            <person name="Cheung J.K."/>
            <person name="Ravel J."/>
            <person name="Seshadri R."/>
            <person name="Deboy R.T."/>
            <person name="Ren Q."/>
            <person name="Varga J."/>
            <person name="Awad M.M."/>
            <person name="Brinkac L.M."/>
            <person name="Daugherty S.C."/>
            <person name="Haft D.H."/>
            <person name="Dodson R.J."/>
            <person name="Madupu R."/>
            <person name="Nelson W.C."/>
            <person name="Rosovitz M.J."/>
            <person name="Sullivan S.A."/>
            <person name="Khouri H."/>
            <person name="Dimitrov G.I."/>
            <person name="Watkins K.L."/>
            <person name="Mulligan S."/>
            <person name="Benton J."/>
            <person name="Radune D."/>
            <person name="Fisher D.J."/>
            <person name="Atkins H.S."/>
            <person name="Hiscox T."/>
            <person name="Jost B.H."/>
            <person name="Billington S.J."/>
            <person name="Songer J.G."/>
            <person name="McClane B.A."/>
            <person name="Titball R.W."/>
            <person name="Rood J.I."/>
            <person name="Melville S.B."/>
            <person name="Paulsen I.T."/>
        </authorList>
    </citation>
    <scope>NUCLEOTIDE SEQUENCE [LARGE SCALE GENOMIC DNA]</scope>
    <source>
        <strain evidence="9">ATCC 13124 / DSM 756 / JCM 1290 / NCIMB 6125 / NCTC 8237 / S 107 / Type A</strain>
    </source>
</reference>
<proteinExistence type="inferred from homology"/>
<dbReference type="SMART" id="SM00228">
    <property type="entry name" value="PDZ"/>
    <property type="match status" value="1"/>
</dbReference>
<evidence type="ECO:0000256" key="5">
    <source>
        <dbReference type="RuleBase" id="RU004404"/>
    </source>
</evidence>
<keyword evidence="6" id="KW-0812">Transmembrane</keyword>